<feature type="non-terminal residue" evidence="1">
    <location>
        <position position="1"/>
    </location>
</feature>
<reference evidence="1" key="2">
    <citation type="journal article" date="2022" name="New Phytol.">
        <title>Evolutionary transition to the ectomycorrhizal habit in the genomes of a hyperdiverse lineage of mushroom-forming fungi.</title>
        <authorList>
            <person name="Looney B."/>
            <person name="Miyauchi S."/>
            <person name="Morin E."/>
            <person name="Drula E."/>
            <person name="Courty P.E."/>
            <person name="Kohler A."/>
            <person name="Kuo A."/>
            <person name="LaButti K."/>
            <person name="Pangilinan J."/>
            <person name="Lipzen A."/>
            <person name="Riley R."/>
            <person name="Andreopoulos W."/>
            <person name="He G."/>
            <person name="Johnson J."/>
            <person name="Nolan M."/>
            <person name="Tritt A."/>
            <person name="Barry K.W."/>
            <person name="Grigoriev I.V."/>
            <person name="Nagy L.G."/>
            <person name="Hibbett D."/>
            <person name="Henrissat B."/>
            <person name="Matheny P.B."/>
            <person name="Labbe J."/>
            <person name="Martin F.M."/>
        </authorList>
    </citation>
    <scope>NUCLEOTIDE SEQUENCE</scope>
    <source>
        <strain evidence="1">HHB10654</strain>
    </source>
</reference>
<reference evidence="1" key="1">
    <citation type="submission" date="2021-03" db="EMBL/GenBank/DDBJ databases">
        <authorList>
            <consortium name="DOE Joint Genome Institute"/>
            <person name="Ahrendt S."/>
            <person name="Looney B.P."/>
            <person name="Miyauchi S."/>
            <person name="Morin E."/>
            <person name="Drula E."/>
            <person name="Courty P.E."/>
            <person name="Chicoki N."/>
            <person name="Fauchery L."/>
            <person name="Kohler A."/>
            <person name="Kuo A."/>
            <person name="Labutti K."/>
            <person name="Pangilinan J."/>
            <person name="Lipzen A."/>
            <person name="Riley R."/>
            <person name="Andreopoulos W."/>
            <person name="He G."/>
            <person name="Johnson J."/>
            <person name="Barry K.W."/>
            <person name="Grigoriev I.V."/>
            <person name="Nagy L."/>
            <person name="Hibbett D."/>
            <person name="Henrissat B."/>
            <person name="Matheny P.B."/>
            <person name="Labbe J."/>
            <person name="Martin F."/>
        </authorList>
    </citation>
    <scope>NUCLEOTIDE SEQUENCE</scope>
    <source>
        <strain evidence="1">HHB10654</strain>
    </source>
</reference>
<dbReference type="Proteomes" id="UP000814140">
    <property type="component" value="Unassembled WGS sequence"/>
</dbReference>
<gene>
    <name evidence="1" type="ORF">BV25DRAFT_1762457</name>
</gene>
<comment type="caution">
    <text evidence="1">The sequence shown here is derived from an EMBL/GenBank/DDBJ whole genome shotgun (WGS) entry which is preliminary data.</text>
</comment>
<accession>A0ACB8TG93</accession>
<proteinExistence type="predicted"/>
<name>A0ACB8TG93_9AGAM</name>
<sequence length="231" mass="26188">NDVPLTRARLHQILQDLSARLLVAFGHQVTLIVHGGAVMVLHRDLHHRQSTQDVDYIHRAFVAQYRSPDAETRLRSCIASTAAVHGLGADWMNDHADVALPWATNPMGQRYDPITHATLSVSDNIIFQAPGLKLLMVPWSWAFALKFVRYQKEDPRDIAAMLRLGEGQKSIRWDTPTLEKWITDLCWPMGYSNYPPPLLEQLRERMRHAISLAGVARSPRHPVMYPPPATP</sequence>
<keyword evidence="2" id="KW-1185">Reference proteome</keyword>
<evidence type="ECO:0000313" key="2">
    <source>
        <dbReference type="Proteomes" id="UP000814140"/>
    </source>
</evidence>
<organism evidence="1 2">
    <name type="scientific">Artomyces pyxidatus</name>
    <dbReference type="NCBI Taxonomy" id="48021"/>
    <lineage>
        <taxon>Eukaryota</taxon>
        <taxon>Fungi</taxon>
        <taxon>Dikarya</taxon>
        <taxon>Basidiomycota</taxon>
        <taxon>Agaricomycotina</taxon>
        <taxon>Agaricomycetes</taxon>
        <taxon>Russulales</taxon>
        <taxon>Auriscalpiaceae</taxon>
        <taxon>Artomyces</taxon>
    </lineage>
</organism>
<feature type="non-terminal residue" evidence="1">
    <location>
        <position position="231"/>
    </location>
</feature>
<evidence type="ECO:0000313" key="1">
    <source>
        <dbReference type="EMBL" id="KAI0067474.1"/>
    </source>
</evidence>
<dbReference type="EMBL" id="MU277190">
    <property type="protein sequence ID" value="KAI0067474.1"/>
    <property type="molecule type" value="Genomic_DNA"/>
</dbReference>
<protein>
    <submittedName>
        <fullName evidence="1">Uncharacterized protein</fullName>
    </submittedName>
</protein>